<comment type="caution">
    <text evidence="1">The sequence shown here is derived from an EMBL/GenBank/DDBJ whole genome shotgun (WGS) entry which is preliminary data.</text>
</comment>
<dbReference type="EMBL" id="DSIN01000021">
    <property type="protein sequence ID" value="HEF26513.1"/>
    <property type="molecule type" value="Genomic_DNA"/>
</dbReference>
<dbReference type="AlphaFoldDB" id="A0A7C2AY23"/>
<evidence type="ECO:0000313" key="1">
    <source>
        <dbReference type="EMBL" id="HEF26513.1"/>
    </source>
</evidence>
<sequence length="233" mass="26112">MKTLIIGVGLVLLAMYGIYFYNVYDTFTKADLGPLGDFIGGNVNPILTFISTVLLIETVVIQRSAAADAKASEITARETIKQQSDLAAKQSFESSLFNIINLCLSEYKNTVINLKSGSYSGSLAFGKYLDIYDRFAESGTNKEKILERLEEASSDALFDNIKNFAVAFKFINEYAPEHDRENYISITLTMIPTSFIHLMCIARLHSSWPILSNIEKSGIFEREAMQQISKYYA</sequence>
<name>A0A7C2AY23_9PSED</name>
<evidence type="ECO:0008006" key="2">
    <source>
        <dbReference type="Google" id="ProtNLM"/>
    </source>
</evidence>
<protein>
    <recommendedName>
        <fullName evidence="2">DUF4760 domain-containing protein</fullName>
    </recommendedName>
</protein>
<proteinExistence type="predicted"/>
<organism evidence="1">
    <name type="scientific">Pseudomonas graminis</name>
    <dbReference type="NCBI Taxonomy" id="158627"/>
    <lineage>
        <taxon>Bacteria</taxon>
        <taxon>Pseudomonadati</taxon>
        <taxon>Pseudomonadota</taxon>
        <taxon>Gammaproteobacteria</taxon>
        <taxon>Pseudomonadales</taxon>
        <taxon>Pseudomonadaceae</taxon>
        <taxon>Pseudomonas</taxon>
    </lineage>
</organism>
<gene>
    <name evidence="1" type="ORF">ENP23_12105</name>
</gene>
<reference evidence="1" key="1">
    <citation type="journal article" date="2020" name="mSystems">
        <title>Genome- and Community-Level Interaction Insights into Carbon Utilization and Element Cycling Functions of Hydrothermarchaeota in Hydrothermal Sediment.</title>
        <authorList>
            <person name="Zhou Z."/>
            <person name="Liu Y."/>
            <person name="Xu W."/>
            <person name="Pan J."/>
            <person name="Luo Z.H."/>
            <person name="Li M."/>
        </authorList>
    </citation>
    <scope>NUCLEOTIDE SEQUENCE [LARGE SCALE GENOMIC DNA]</scope>
    <source>
        <strain evidence="1">SpSt-200</strain>
    </source>
</reference>
<accession>A0A7C2AY23</accession>